<keyword evidence="3" id="KW-1015">Disulfide bond</keyword>
<evidence type="ECO:0000256" key="5">
    <source>
        <dbReference type="SAM" id="MobiDB-lite"/>
    </source>
</evidence>
<evidence type="ECO:0000256" key="1">
    <source>
        <dbReference type="ARBA" id="ARBA00007528"/>
    </source>
</evidence>
<dbReference type="GO" id="GO:0005886">
    <property type="term" value="C:plasma membrane"/>
    <property type="evidence" value="ECO:0007669"/>
    <property type="project" value="TreeGrafter"/>
</dbReference>
<dbReference type="PANTHER" id="PTHR31468:SF2">
    <property type="entry name" value="1,3-BETA-GLUCANOSYLTRANSFERASE GAS1"/>
    <property type="match status" value="1"/>
</dbReference>
<evidence type="ECO:0000313" key="8">
    <source>
        <dbReference type="Proteomes" id="UP001153069"/>
    </source>
</evidence>
<keyword evidence="8" id="KW-1185">Reference proteome</keyword>
<comment type="similarity">
    <text evidence="1">Belongs to the glycosyl hydrolase 72 family.</text>
</comment>
<proteinExistence type="inferred from homology"/>
<dbReference type="InterPro" id="IPR004886">
    <property type="entry name" value="Glucanosyltransferase"/>
</dbReference>
<dbReference type="PANTHER" id="PTHR31468">
    <property type="entry name" value="1,3-BETA-GLUCANOSYLTRANSFERASE GAS1"/>
    <property type="match status" value="1"/>
</dbReference>
<evidence type="ECO:0000256" key="2">
    <source>
        <dbReference type="ARBA" id="ARBA00022729"/>
    </source>
</evidence>
<organism evidence="7 8">
    <name type="scientific">Seminavis robusta</name>
    <dbReference type="NCBI Taxonomy" id="568900"/>
    <lineage>
        <taxon>Eukaryota</taxon>
        <taxon>Sar</taxon>
        <taxon>Stramenopiles</taxon>
        <taxon>Ochrophyta</taxon>
        <taxon>Bacillariophyta</taxon>
        <taxon>Bacillariophyceae</taxon>
        <taxon>Bacillariophycidae</taxon>
        <taxon>Naviculales</taxon>
        <taxon>Naviculaceae</taxon>
        <taxon>Seminavis</taxon>
    </lineage>
</organism>
<feature type="region of interest" description="Disordered" evidence="5">
    <location>
        <begin position="456"/>
        <end position="517"/>
    </location>
</feature>
<evidence type="ECO:0000313" key="7">
    <source>
        <dbReference type="EMBL" id="CAB9516322.1"/>
    </source>
</evidence>
<dbReference type="SUPFAM" id="SSF51445">
    <property type="entry name" value="(Trans)glycosidases"/>
    <property type="match status" value="1"/>
</dbReference>
<evidence type="ECO:0000256" key="3">
    <source>
        <dbReference type="ARBA" id="ARBA00023157"/>
    </source>
</evidence>
<dbReference type="AlphaFoldDB" id="A0A9N8E7S7"/>
<dbReference type="Proteomes" id="UP001153069">
    <property type="component" value="Unassembled WGS sequence"/>
</dbReference>
<keyword evidence="2 6" id="KW-0732">Signal</keyword>
<feature type="chain" id="PRO_5040247009" evidence="6">
    <location>
        <begin position="22"/>
        <end position="539"/>
    </location>
</feature>
<dbReference type="OrthoDB" id="421038at2759"/>
<feature type="signal peptide" evidence="6">
    <location>
        <begin position="1"/>
        <end position="21"/>
    </location>
</feature>
<dbReference type="GO" id="GO:0034411">
    <property type="term" value="P:cell wall (1-&gt;3)-beta-D-glucan biosynthetic process"/>
    <property type="evidence" value="ECO:0007669"/>
    <property type="project" value="TreeGrafter"/>
</dbReference>
<protein>
    <submittedName>
        <fullName evidence="7">3-beta-glucanosyltransferase</fullName>
    </submittedName>
</protein>
<reference evidence="7" key="1">
    <citation type="submission" date="2020-06" db="EMBL/GenBank/DDBJ databases">
        <authorList>
            <consortium name="Plant Systems Biology data submission"/>
        </authorList>
    </citation>
    <scope>NUCLEOTIDE SEQUENCE</scope>
    <source>
        <strain evidence="7">D6</strain>
    </source>
</reference>
<feature type="compositionally biased region" description="Acidic residues" evidence="5">
    <location>
        <begin position="483"/>
        <end position="513"/>
    </location>
</feature>
<name>A0A9N8E7S7_9STRA</name>
<evidence type="ECO:0000256" key="4">
    <source>
        <dbReference type="ARBA" id="ARBA00023180"/>
    </source>
</evidence>
<dbReference type="GO" id="GO:0042124">
    <property type="term" value="F:1,3-beta-glucanosyltransferase activity"/>
    <property type="evidence" value="ECO:0007669"/>
    <property type="project" value="TreeGrafter"/>
</dbReference>
<gene>
    <name evidence="7" type="ORF">SEMRO_774_G200690.1</name>
</gene>
<comment type="caution">
    <text evidence="7">The sequence shown here is derived from an EMBL/GenBank/DDBJ whole genome shotgun (WGS) entry which is preliminary data.</text>
</comment>
<keyword evidence="4" id="KW-0325">Glycoprotein</keyword>
<sequence>MGSTLPFLLLLLQTVVVHVSADQIPVIKYVQCANSTISNHPVVMKGKRFYDSQTDQYFPVKGIAYYPRPNEGTLSTGSNSVDFFTEGFRHLWEPDIAQLQQLGVNTIRIYAVDPSQNHDAFMCALQSVGIHVIVGLLADCDGCAIGPNEAPSCYPASLKARGQWIINEFSKYANTLAFSAGNEVTLYARDRQIQLNAPCQKKFLRDMRAYVSTCSEVLNSILPRKVPIGLVNWDHERQLQATYFGCQNDPNDPLEPVEWYGLNAYQHCNPNIPLVGWEQMRQDFEAINLPGPMIVAEYGCRESSFPTVGEFQAQRTWEQVDALYSETYSNVFAGGVVFEYSAEKLVADTSPQGNPWPYNGFMKLQYGVGYYTPLECDHLTTHCQYIPYPEYESLRTKLAAVDVSYVPNMSQQDNSNVGQIPQCPQGIPSILDFEWLTDMEPDLPCYVVATRPPTFAPSESPSMVPSATPSLRPTVSPTNFTESMDDDDNEELSSNDTDSDEENSTNPDDEDEGPLWYSSSTRSGFWLTFIAALWMSIPC</sequence>
<dbReference type="Gene3D" id="3.20.20.80">
    <property type="entry name" value="Glycosidases"/>
    <property type="match status" value="1"/>
</dbReference>
<evidence type="ECO:0000256" key="6">
    <source>
        <dbReference type="SAM" id="SignalP"/>
    </source>
</evidence>
<dbReference type="Pfam" id="PF03198">
    <property type="entry name" value="Glyco_hydro_72"/>
    <property type="match status" value="1"/>
</dbReference>
<dbReference type="InterPro" id="IPR017853">
    <property type="entry name" value="GH"/>
</dbReference>
<feature type="compositionally biased region" description="Polar residues" evidence="5">
    <location>
        <begin position="457"/>
        <end position="482"/>
    </location>
</feature>
<dbReference type="EMBL" id="CAICTM010000773">
    <property type="protein sequence ID" value="CAB9516322.1"/>
    <property type="molecule type" value="Genomic_DNA"/>
</dbReference>
<accession>A0A9N8E7S7</accession>